<keyword evidence="1" id="KW-0812">Transmembrane</keyword>
<keyword evidence="1" id="KW-0472">Membrane</keyword>
<sequence length="125" mass="13449">MVRLSGNYTLKHLRGATLLLAIIALSALSLFGLSLINLTISRIINVDLEIDKVKALYVAEAGIAKSLHELKKGLDPDGDGIGVIARSKFFEGTFEVTYNAALFTFTSIGRVNGVERLIQLKCVGG</sequence>
<evidence type="ECO:0000256" key="1">
    <source>
        <dbReference type="SAM" id="Phobius"/>
    </source>
</evidence>
<dbReference type="Proteomes" id="UP000229641">
    <property type="component" value="Unassembled WGS sequence"/>
</dbReference>
<accession>A0A2H0LYJ4</accession>
<reference evidence="2 3" key="1">
    <citation type="submission" date="2017-09" db="EMBL/GenBank/DDBJ databases">
        <title>Depth-based differentiation of microbial function through sediment-hosted aquifers and enrichment of novel symbionts in the deep terrestrial subsurface.</title>
        <authorList>
            <person name="Probst A.J."/>
            <person name="Ladd B."/>
            <person name="Jarett J.K."/>
            <person name="Geller-Mcgrath D.E."/>
            <person name="Sieber C.M."/>
            <person name="Emerson J.B."/>
            <person name="Anantharaman K."/>
            <person name="Thomas B.C."/>
            <person name="Malmstrom R."/>
            <person name="Stieglmeier M."/>
            <person name="Klingl A."/>
            <person name="Woyke T."/>
            <person name="Ryan C.M."/>
            <person name="Banfield J.F."/>
        </authorList>
    </citation>
    <scope>NUCLEOTIDE SEQUENCE [LARGE SCALE GENOMIC DNA]</scope>
    <source>
        <strain evidence="2">CG11_big_fil_rev_8_21_14_0_20_42_13</strain>
    </source>
</reference>
<dbReference type="AlphaFoldDB" id="A0A2H0LYJ4"/>
<evidence type="ECO:0000313" key="2">
    <source>
        <dbReference type="EMBL" id="PIQ89500.1"/>
    </source>
</evidence>
<evidence type="ECO:0008006" key="4">
    <source>
        <dbReference type="Google" id="ProtNLM"/>
    </source>
</evidence>
<name>A0A2H0LYJ4_9BACT</name>
<protein>
    <recommendedName>
        <fullName evidence="4">Type 4 fimbrial biogenesis protein PilX N-terminal domain-containing protein</fullName>
    </recommendedName>
</protein>
<dbReference type="EMBL" id="PCWA01000035">
    <property type="protein sequence ID" value="PIQ89500.1"/>
    <property type="molecule type" value="Genomic_DNA"/>
</dbReference>
<proteinExistence type="predicted"/>
<keyword evidence="1" id="KW-1133">Transmembrane helix</keyword>
<gene>
    <name evidence="2" type="ORF">COV72_02425</name>
</gene>
<organism evidence="2 3">
    <name type="scientific">Candidatus Ghiorseimicrobium undicola</name>
    <dbReference type="NCBI Taxonomy" id="1974746"/>
    <lineage>
        <taxon>Bacteria</taxon>
        <taxon>Pseudomonadati</taxon>
        <taxon>Candidatus Omnitrophota</taxon>
        <taxon>Candidatus Ghiorseimicrobium</taxon>
    </lineage>
</organism>
<feature type="transmembrane region" description="Helical" evidence="1">
    <location>
        <begin position="12"/>
        <end position="36"/>
    </location>
</feature>
<evidence type="ECO:0000313" key="3">
    <source>
        <dbReference type="Proteomes" id="UP000229641"/>
    </source>
</evidence>
<comment type="caution">
    <text evidence="2">The sequence shown here is derived from an EMBL/GenBank/DDBJ whole genome shotgun (WGS) entry which is preliminary data.</text>
</comment>